<evidence type="ECO:0008006" key="3">
    <source>
        <dbReference type="Google" id="ProtNLM"/>
    </source>
</evidence>
<reference evidence="1 2" key="1">
    <citation type="submission" date="2020-08" db="EMBL/GenBank/DDBJ databases">
        <title>Sequencing the genomes of 1000 actinobacteria strains.</title>
        <authorList>
            <person name="Klenk H.-P."/>
        </authorList>
    </citation>
    <scope>NUCLEOTIDE SEQUENCE [LARGE SCALE GENOMIC DNA]</scope>
    <source>
        <strain evidence="1 2">DSM 102122</strain>
    </source>
</reference>
<comment type="caution">
    <text evidence="1">The sequence shown here is derived from an EMBL/GenBank/DDBJ whole genome shotgun (WGS) entry which is preliminary data.</text>
</comment>
<dbReference type="EMBL" id="JACHMM010000001">
    <property type="protein sequence ID" value="MBB5786646.1"/>
    <property type="molecule type" value="Genomic_DNA"/>
</dbReference>
<dbReference type="RefSeq" id="WP_184820223.1">
    <property type="nucleotide sequence ID" value="NZ_JACHMM010000001.1"/>
</dbReference>
<sequence>MTWPVRVLGGLTAGYGVAVAVRPEVLARPCELVEPDGSLTPSTRILCRAIGLRDAASGTAMLTAPAGAALTWATTVRVAADTADAVGFGLTLPSARARRNAALVAGGWALLTAAAGLRSAASGRRR</sequence>
<proteinExistence type="predicted"/>
<name>A0A7W9GN10_9ACTN</name>
<gene>
    <name evidence="1" type="ORF">HD601_001221</name>
</gene>
<dbReference type="AlphaFoldDB" id="A0A7W9GN10"/>
<organism evidence="1 2">
    <name type="scientific">Jiangella mangrovi</name>
    <dbReference type="NCBI Taxonomy" id="1524084"/>
    <lineage>
        <taxon>Bacteria</taxon>
        <taxon>Bacillati</taxon>
        <taxon>Actinomycetota</taxon>
        <taxon>Actinomycetes</taxon>
        <taxon>Jiangellales</taxon>
        <taxon>Jiangellaceae</taxon>
        <taxon>Jiangella</taxon>
    </lineage>
</organism>
<protein>
    <recommendedName>
        <fullName evidence="3">DUF4267 domain-containing protein</fullName>
    </recommendedName>
</protein>
<dbReference type="Proteomes" id="UP000542813">
    <property type="component" value="Unassembled WGS sequence"/>
</dbReference>
<accession>A0A7W9GN10</accession>
<evidence type="ECO:0000313" key="1">
    <source>
        <dbReference type="EMBL" id="MBB5786646.1"/>
    </source>
</evidence>
<evidence type="ECO:0000313" key="2">
    <source>
        <dbReference type="Proteomes" id="UP000542813"/>
    </source>
</evidence>
<keyword evidence="2" id="KW-1185">Reference proteome</keyword>